<organism evidence="1 2">
    <name type="scientific">Leptospira weilii str. 2006001855</name>
    <dbReference type="NCBI Taxonomy" id="996804"/>
    <lineage>
        <taxon>Bacteria</taxon>
        <taxon>Pseudomonadati</taxon>
        <taxon>Spirochaetota</taxon>
        <taxon>Spirochaetia</taxon>
        <taxon>Leptospirales</taxon>
        <taxon>Leptospiraceae</taxon>
        <taxon>Leptospira</taxon>
    </lineage>
</organism>
<reference evidence="1 2" key="1">
    <citation type="submission" date="2013-01" db="EMBL/GenBank/DDBJ databases">
        <authorList>
            <person name="Harkins D.M."/>
            <person name="Durkin A.S."/>
            <person name="Brinkac L.M."/>
            <person name="Haft D.H."/>
            <person name="Selengut J.D."/>
            <person name="Sanka R."/>
            <person name="DePew J."/>
            <person name="Purushe J."/>
            <person name="Hospenthal D.R."/>
            <person name="Murray C.K."/>
            <person name="Pimentel G."/>
            <person name="Wasfy M."/>
            <person name="Vinetz J.M."/>
            <person name="Sutton G.G."/>
            <person name="Nierman W.C."/>
            <person name="Fouts D.E."/>
        </authorList>
    </citation>
    <scope>NUCLEOTIDE SEQUENCE [LARGE SCALE GENOMIC DNA]</scope>
    <source>
        <strain evidence="1 2">2006001855</strain>
    </source>
</reference>
<dbReference type="EMBL" id="AFJM02000009">
    <property type="protein sequence ID" value="EMM74511.1"/>
    <property type="molecule type" value="Genomic_DNA"/>
</dbReference>
<evidence type="ECO:0000313" key="2">
    <source>
        <dbReference type="Proteomes" id="UP000012101"/>
    </source>
</evidence>
<comment type="caution">
    <text evidence="1">The sequence shown here is derived from an EMBL/GenBank/DDBJ whole genome shotgun (WGS) entry which is preliminary data.</text>
</comment>
<name>M6G6G1_9LEPT</name>
<sequence length="58" mass="6683">MTRSKLPLLQEGNTRKIKKQIQSFLQNVLKFIERFKKSESSTPSLILPKMSSCMVLSL</sequence>
<proteinExistence type="predicted"/>
<gene>
    <name evidence="1" type="ORF">LEP1GSC038_4456</name>
</gene>
<protein>
    <submittedName>
        <fullName evidence="1">Uncharacterized protein</fullName>
    </submittedName>
</protein>
<accession>M6G6G1</accession>
<dbReference type="Proteomes" id="UP000012101">
    <property type="component" value="Unassembled WGS sequence"/>
</dbReference>
<dbReference type="AlphaFoldDB" id="M6G6G1"/>
<evidence type="ECO:0000313" key="1">
    <source>
        <dbReference type="EMBL" id="EMM74511.1"/>
    </source>
</evidence>